<dbReference type="PROSITE" id="PS50904">
    <property type="entry name" value="PRELI_MSF1"/>
    <property type="match status" value="1"/>
</dbReference>
<evidence type="ECO:0000259" key="1">
    <source>
        <dbReference type="PROSITE" id="PS50904"/>
    </source>
</evidence>
<reference evidence="2" key="1">
    <citation type="submission" date="2021-01" db="EMBL/GenBank/DDBJ databases">
        <authorList>
            <person name="Corre E."/>
            <person name="Pelletier E."/>
            <person name="Niang G."/>
            <person name="Scheremetjew M."/>
            <person name="Finn R."/>
            <person name="Kale V."/>
            <person name="Holt S."/>
            <person name="Cochrane G."/>
            <person name="Meng A."/>
            <person name="Brown T."/>
            <person name="Cohen L."/>
        </authorList>
    </citation>
    <scope>NUCLEOTIDE SEQUENCE</scope>
    <source>
        <strain evidence="2">CCMP 2712</strain>
    </source>
</reference>
<dbReference type="InterPro" id="IPR037365">
    <property type="entry name" value="Slowmo/Ups"/>
</dbReference>
<evidence type="ECO:0000313" key="2">
    <source>
        <dbReference type="EMBL" id="CAE2342370.1"/>
    </source>
</evidence>
<gene>
    <name evidence="2" type="ORF">GTHE00462_LOCUS40366</name>
</gene>
<dbReference type="GO" id="GO:0005758">
    <property type="term" value="C:mitochondrial intermembrane space"/>
    <property type="evidence" value="ECO:0007669"/>
    <property type="project" value="InterPro"/>
</dbReference>
<proteinExistence type="predicted"/>
<accession>A0A7S4PQ21</accession>
<organism evidence="2">
    <name type="scientific">Guillardia theta</name>
    <name type="common">Cryptophyte</name>
    <name type="synonym">Cryptomonas phi</name>
    <dbReference type="NCBI Taxonomy" id="55529"/>
    <lineage>
        <taxon>Eukaryota</taxon>
        <taxon>Cryptophyceae</taxon>
        <taxon>Pyrenomonadales</taxon>
        <taxon>Geminigeraceae</taxon>
        <taxon>Guillardia</taxon>
    </lineage>
</organism>
<name>A0A7S4PQ21_GUITH</name>
<sequence length="130" mass="14500">MCRILHCADSPSLTRNGYFCQGYSVDKESSTIAAKQHTTENCCSVKSIVAMVKNESQTIKYRHPFAAVTSSLWSKYDAHKYVKEVEVLERYLDDAGRLHSKRLLTMRGSLPAIFQPFVPGDAISAAVNVL</sequence>
<dbReference type="EMBL" id="HBKN01051743">
    <property type="protein sequence ID" value="CAE2342370.1"/>
    <property type="molecule type" value="Transcribed_RNA"/>
</dbReference>
<feature type="domain" description="PRELI/MSF1" evidence="1">
    <location>
        <begin position="52"/>
        <end position="130"/>
    </location>
</feature>
<dbReference type="PANTHER" id="PTHR11158">
    <property type="entry name" value="MSF1/PX19 RELATED"/>
    <property type="match status" value="1"/>
</dbReference>
<dbReference type="Pfam" id="PF04707">
    <property type="entry name" value="PRELI"/>
    <property type="match status" value="1"/>
</dbReference>
<dbReference type="InterPro" id="IPR006797">
    <property type="entry name" value="PRELI/MSF1_dom"/>
</dbReference>
<protein>
    <recommendedName>
        <fullName evidence="1">PRELI/MSF1 domain-containing protein</fullName>
    </recommendedName>
</protein>
<dbReference type="AlphaFoldDB" id="A0A7S4PQ21"/>